<evidence type="ECO:0000313" key="3">
    <source>
        <dbReference type="Proteomes" id="UP000265520"/>
    </source>
</evidence>
<evidence type="ECO:0000313" key="2">
    <source>
        <dbReference type="EMBL" id="MCI42270.1"/>
    </source>
</evidence>
<keyword evidence="3" id="KW-1185">Reference proteome</keyword>
<feature type="non-terminal residue" evidence="2">
    <location>
        <position position="46"/>
    </location>
</feature>
<feature type="transmembrane region" description="Helical" evidence="1">
    <location>
        <begin position="12"/>
        <end position="41"/>
    </location>
</feature>
<dbReference type="AlphaFoldDB" id="A0A392S2M8"/>
<keyword evidence="1" id="KW-0812">Transmembrane</keyword>
<keyword evidence="1" id="KW-0472">Membrane</keyword>
<reference evidence="2 3" key="1">
    <citation type="journal article" date="2018" name="Front. Plant Sci.">
        <title>Red Clover (Trifolium pratense) and Zigzag Clover (T. medium) - A Picture of Genomic Similarities and Differences.</title>
        <authorList>
            <person name="Dluhosova J."/>
            <person name="Istvanek J."/>
            <person name="Nedelnik J."/>
            <person name="Repkova J."/>
        </authorList>
    </citation>
    <scope>NUCLEOTIDE SEQUENCE [LARGE SCALE GENOMIC DNA]</scope>
    <source>
        <strain evidence="3">cv. 10/8</strain>
        <tissue evidence="2">Leaf</tissue>
    </source>
</reference>
<dbReference type="EMBL" id="LXQA010302383">
    <property type="protein sequence ID" value="MCI42270.1"/>
    <property type="molecule type" value="Genomic_DNA"/>
</dbReference>
<comment type="caution">
    <text evidence="2">The sequence shown here is derived from an EMBL/GenBank/DDBJ whole genome shotgun (WGS) entry which is preliminary data.</text>
</comment>
<dbReference type="Proteomes" id="UP000265520">
    <property type="component" value="Unassembled WGS sequence"/>
</dbReference>
<name>A0A392S2M8_9FABA</name>
<protein>
    <submittedName>
        <fullName evidence="2">Uncharacterized protein</fullName>
    </submittedName>
</protein>
<evidence type="ECO:0000256" key="1">
    <source>
        <dbReference type="SAM" id="Phobius"/>
    </source>
</evidence>
<accession>A0A392S2M8</accession>
<keyword evidence="1" id="KW-1133">Transmembrane helix</keyword>
<sequence>MVLNCGHVVADAIAATNVVIVATRIVAVAAVAVGIMIMIVVDAPCI</sequence>
<proteinExistence type="predicted"/>
<organism evidence="2 3">
    <name type="scientific">Trifolium medium</name>
    <dbReference type="NCBI Taxonomy" id="97028"/>
    <lineage>
        <taxon>Eukaryota</taxon>
        <taxon>Viridiplantae</taxon>
        <taxon>Streptophyta</taxon>
        <taxon>Embryophyta</taxon>
        <taxon>Tracheophyta</taxon>
        <taxon>Spermatophyta</taxon>
        <taxon>Magnoliopsida</taxon>
        <taxon>eudicotyledons</taxon>
        <taxon>Gunneridae</taxon>
        <taxon>Pentapetalae</taxon>
        <taxon>rosids</taxon>
        <taxon>fabids</taxon>
        <taxon>Fabales</taxon>
        <taxon>Fabaceae</taxon>
        <taxon>Papilionoideae</taxon>
        <taxon>50 kb inversion clade</taxon>
        <taxon>NPAAA clade</taxon>
        <taxon>Hologalegina</taxon>
        <taxon>IRL clade</taxon>
        <taxon>Trifolieae</taxon>
        <taxon>Trifolium</taxon>
    </lineage>
</organism>